<gene>
    <name evidence="1" type="ORF">SR1949_13620</name>
</gene>
<dbReference type="EMBL" id="BJCE01000032">
    <property type="protein sequence ID" value="GCL36260.1"/>
    <property type="molecule type" value="Genomic_DNA"/>
</dbReference>
<protein>
    <submittedName>
        <fullName evidence="1">Uncharacterized protein</fullName>
    </submittedName>
</protein>
<evidence type="ECO:0000313" key="1">
    <source>
        <dbReference type="EMBL" id="GCL36260.1"/>
    </source>
</evidence>
<evidence type="ECO:0000313" key="2">
    <source>
        <dbReference type="Proteomes" id="UP000300142"/>
    </source>
</evidence>
<keyword evidence="2" id="KW-1185">Reference proteome</keyword>
<dbReference type="Proteomes" id="UP000300142">
    <property type="component" value="Unassembled WGS sequence"/>
</dbReference>
<name>A0A479ZU57_9CYAN</name>
<proteinExistence type="predicted"/>
<sequence>MLRSWVVSIVSQDYSSFAGFTAAMGDYLSSR</sequence>
<comment type="caution">
    <text evidence="1">The sequence shown here is derived from an EMBL/GenBank/DDBJ whole genome shotgun (WGS) entry which is preliminary data.</text>
</comment>
<dbReference type="AlphaFoldDB" id="A0A479ZU57"/>
<reference evidence="2" key="1">
    <citation type="submission" date="2019-02" db="EMBL/GenBank/DDBJ databases">
        <title>Draft genome sequence of Sphaerospermopsis reniformis NIES-1949.</title>
        <authorList>
            <person name="Yamaguchi H."/>
            <person name="Suzuki S."/>
            <person name="Kawachi M."/>
        </authorList>
    </citation>
    <scope>NUCLEOTIDE SEQUENCE [LARGE SCALE GENOMIC DNA]</scope>
    <source>
        <strain evidence="2">NIES-1949</strain>
    </source>
</reference>
<accession>A0A479ZU57</accession>
<organism evidence="1 2">
    <name type="scientific">Sphaerospermopsis reniformis</name>
    <dbReference type="NCBI Taxonomy" id="531300"/>
    <lineage>
        <taxon>Bacteria</taxon>
        <taxon>Bacillati</taxon>
        <taxon>Cyanobacteriota</taxon>
        <taxon>Cyanophyceae</taxon>
        <taxon>Nostocales</taxon>
        <taxon>Aphanizomenonaceae</taxon>
        <taxon>Sphaerospermopsis</taxon>
    </lineage>
</organism>